<evidence type="ECO:0000256" key="4">
    <source>
        <dbReference type="ARBA" id="ARBA00022475"/>
    </source>
</evidence>
<sequence length="328" mass="33578">MRASLVLGAAAICLLVAIVGSISAGAAEIDPFTIWQAMVQFDSTQPNHLVIQEFRLPRVLASAAVGACLGVAGAVMQGMTRNPLASPSLMGLNAGAGFMLVIGMVLLPWLDFTGLIVLSFLGAGLGAALVFGLGALQRGGLTPVRLALAGAAVSALLGALTTGIVIVTGIAQDVLFYTAGGVQGIRWPHLLLALPWMGAGLVLALLLSRGISLLSLGQDVATGLGQRTGLVRAGGILATLFLAGSAVAVAGGVGFVGLIIPHFSRFLVGLDYRWIIPCSAVGGACLLVVADLLARMVNPPFETPLGLITALIGVPFFLWLVRRDERGM</sequence>
<dbReference type="AlphaFoldDB" id="A0A3S4EKI5"/>
<evidence type="ECO:0000256" key="7">
    <source>
        <dbReference type="ARBA" id="ARBA00023136"/>
    </source>
</evidence>
<comment type="similarity">
    <text evidence="2">Belongs to the binding-protein-dependent transport system permease family. FecCD subfamily.</text>
</comment>
<evidence type="ECO:0000256" key="2">
    <source>
        <dbReference type="ARBA" id="ARBA00007935"/>
    </source>
</evidence>
<keyword evidence="3" id="KW-0813">Transport</keyword>
<dbReference type="Pfam" id="PF01032">
    <property type="entry name" value="FecCD"/>
    <property type="match status" value="1"/>
</dbReference>
<dbReference type="Proteomes" id="UP000268844">
    <property type="component" value="Unassembled WGS sequence"/>
</dbReference>
<dbReference type="GO" id="GO:0033214">
    <property type="term" value="P:siderophore-iron import into cell"/>
    <property type="evidence" value="ECO:0007669"/>
    <property type="project" value="TreeGrafter"/>
</dbReference>
<keyword evidence="9" id="KW-0732">Signal</keyword>
<keyword evidence="4" id="KW-1003">Cell membrane</keyword>
<reference evidence="10 11" key="1">
    <citation type="submission" date="2018-12" db="EMBL/GenBank/DDBJ databases">
        <authorList>
            <person name="Criscuolo A."/>
        </authorList>
    </citation>
    <scope>NUCLEOTIDE SEQUENCE [LARGE SCALE GENOMIC DNA]</scope>
    <source>
        <strain evidence="10">ACIP1116281</strain>
    </source>
</reference>
<dbReference type="OrthoDB" id="9811975at2"/>
<evidence type="ECO:0000256" key="6">
    <source>
        <dbReference type="ARBA" id="ARBA00022989"/>
    </source>
</evidence>
<keyword evidence="6 8" id="KW-1133">Transmembrane helix</keyword>
<feature type="transmembrane region" description="Helical" evidence="8">
    <location>
        <begin position="305"/>
        <end position="322"/>
    </location>
</feature>
<evidence type="ECO:0000313" key="11">
    <source>
        <dbReference type="Proteomes" id="UP000268844"/>
    </source>
</evidence>
<evidence type="ECO:0000256" key="9">
    <source>
        <dbReference type="SAM" id="SignalP"/>
    </source>
</evidence>
<dbReference type="SUPFAM" id="SSF81345">
    <property type="entry name" value="ABC transporter involved in vitamin B12 uptake, BtuC"/>
    <property type="match status" value="1"/>
</dbReference>
<dbReference type="RefSeq" id="WP_126149602.1">
    <property type="nucleotide sequence ID" value="NZ_JBHTMH010000001.1"/>
</dbReference>
<feature type="transmembrane region" description="Helical" evidence="8">
    <location>
        <begin position="89"/>
        <end position="110"/>
    </location>
</feature>
<feature type="chain" id="PRO_5018690153" evidence="9">
    <location>
        <begin position="27"/>
        <end position="328"/>
    </location>
</feature>
<comment type="subcellular location">
    <subcellularLocation>
        <location evidence="1">Cell membrane</location>
        <topology evidence="1">Multi-pass membrane protein</topology>
    </subcellularLocation>
</comment>
<keyword evidence="7 8" id="KW-0472">Membrane</keyword>
<keyword evidence="5 8" id="KW-0812">Transmembrane</keyword>
<feature type="transmembrane region" description="Helical" evidence="8">
    <location>
        <begin position="236"/>
        <end position="260"/>
    </location>
</feature>
<feature type="transmembrane region" description="Helical" evidence="8">
    <location>
        <begin position="116"/>
        <end position="136"/>
    </location>
</feature>
<feature type="transmembrane region" description="Helical" evidence="8">
    <location>
        <begin position="190"/>
        <end position="208"/>
    </location>
</feature>
<evidence type="ECO:0000313" key="10">
    <source>
        <dbReference type="EMBL" id="VDS04008.1"/>
    </source>
</evidence>
<dbReference type="PANTHER" id="PTHR30472">
    <property type="entry name" value="FERRIC ENTEROBACTIN TRANSPORT SYSTEM PERMEASE PROTEIN"/>
    <property type="match status" value="1"/>
</dbReference>
<keyword evidence="11" id="KW-1185">Reference proteome</keyword>
<feature type="signal peptide" evidence="9">
    <location>
        <begin position="1"/>
        <end position="26"/>
    </location>
</feature>
<dbReference type="Gene3D" id="1.10.3470.10">
    <property type="entry name" value="ABC transporter involved in vitamin B12 uptake, BtuC"/>
    <property type="match status" value="1"/>
</dbReference>
<protein>
    <submittedName>
        <fullName evidence="10">Iron-uptake system permease protein FeuB</fullName>
    </submittedName>
</protein>
<proteinExistence type="inferred from homology"/>
<dbReference type="EMBL" id="UZWD01000018">
    <property type="protein sequence ID" value="VDS04008.1"/>
    <property type="molecule type" value="Genomic_DNA"/>
</dbReference>
<dbReference type="InterPro" id="IPR037294">
    <property type="entry name" value="ABC_BtuC-like"/>
</dbReference>
<dbReference type="CDD" id="cd06550">
    <property type="entry name" value="TM_ABC_iron-siderophores_like"/>
    <property type="match status" value="1"/>
</dbReference>
<dbReference type="FunFam" id="1.10.3470.10:FF:000001">
    <property type="entry name" value="Vitamin B12 ABC transporter permease BtuC"/>
    <property type="match status" value="1"/>
</dbReference>
<organism evidence="10 11">
    <name type="scientific">Devosia equisanguinis</name>
    <dbReference type="NCBI Taxonomy" id="2490941"/>
    <lineage>
        <taxon>Bacteria</taxon>
        <taxon>Pseudomonadati</taxon>
        <taxon>Pseudomonadota</taxon>
        <taxon>Alphaproteobacteria</taxon>
        <taxon>Hyphomicrobiales</taxon>
        <taxon>Devosiaceae</taxon>
        <taxon>Devosia</taxon>
    </lineage>
</organism>
<evidence type="ECO:0000256" key="5">
    <source>
        <dbReference type="ARBA" id="ARBA00022692"/>
    </source>
</evidence>
<dbReference type="InterPro" id="IPR000522">
    <property type="entry name" value="ABC_transptr_permease_BtuC"/>
</dbReference>
<dbReference type="GO" id="GO:0005886">
    <property type="term" value="C:plasma membrane"/>
    <property type="evidence" value="ECO:0007669"/>
    <property type="project" value="UniProtKB-SubCell"/>
</dbReference>
<dbReference type="PANTHER" id="PTHR30472:SF58">
    <property type="entry name" value="IRON(3+)-HYDROXAMATE IMPORT SYSTEM PERMEASE PROTEIN FHUB"/>
    <property type="match status" value="1"/>
</dbReference>
<gene>
    <name evidence="10" type="primary">feuB</name>
    <name evidence="10" type="ORF">DEVEQU_01139</name>
</gene>
<feature type="transmembrane region" description="Helical" evidence="8">
    <location>
        <begin position="272"/>
        <end position="293"/>
    </location>
</feature>
<feature type="transmembrane region" description="Helical" evidence="8">
    <location>
        <begin position="148"/>
        <end position="170"/>
    </location>
</feature>
<name>A0A3S4EKI5_9HYPH</name>
<evidence type="ECO:0000256" key="3">
    <source>
        <dbReference type="ARBA" id="ARBA00022448"/>
    </source>
</evidence>
<evidence type="ECO:0000256" key="1">
    <source>
        <dbReference type="ARBA" id="ARBA00004651"/>
    </source>
</evidence>
<evidence type="ECO:0000256" key="8">
    <source>
        <dbReference type="SAM" id="Phobius"/>
    </source>
</evidence>
<accession>A0A3S4EKI5</accession>
<dbReference type="GO" id="GO:0022857">
    <property type="term" value="F:transmembrane transporter activity"/>
    <property type="evidence" value="ECO:0007669"/>
    <property type="project" value="InterPro"/>
</dbReference>